<dbReference type="InterPro" id="IPR017871">
    <property type="entry name" value="ABC_transporter-like_CS"/>
</dbReference>
<evidence type="ECO:0000313" key="14">
    <source>
        <dbReference type="Proteomes" id="UP000310263"/>
    </source>
</evidence>
<dbReference type="Pfam" id="PF00005">
    <property type="entry name" value="ABC_tran"/>
    <property type="match status" value="1"/>
</dbReference>
<evidence type="ECO:0000256" key="11">
    <source>
        <dbReference type="SAM" id="Phobius"/>
    </source>
</evidence>
<feature type="compositionally biased region" description="Low complexity" evidence="10">
    <location>
        <begin position="702"/>
        <end position="735"/>
    </location>
</feature>
<dbReference type="PANTHER" id="PTHR42798">
    <property type="entry name" value="LIPOPROTEIN-RELEASING SYSTEM ATP-BINDING PROTEIN LOLD"/>
    <property type="match status" value="1"/>
</dbReference>
<dbReference type="InterPro" id="IPR027417">
    <property type="entry name" value="P-loop_NTPase"/>
</dbReference>
<dbReference type="SMART" id="SM00382">
    <property type="entry name" value="AAA"/>
    <property type="match status" value="1"/>
</dbReference>
<dbReference type="RefSeq" id="WP_136011922.1">
    <property type="nucleotide sequence ID" value="NZ_SRYE01000001.1"/>
</dbReference>
<evidence type="ECO:0000256" key="7">
    <source>
        <dbReference type="ARBA" id="ARBA00022989"/>
    </source>
</evidence>
<dbReference type="FunFam" id="3.40.50.300:FF:000032">
    <property type="entry name" value="Export ABC transporter ATP-binding protein"/>
    <property type="match status" value="1"/>
</dbReference>
<name>A0A4S2F389_9ACTN</name>
<feature type="transmembrane region" description="Helical" evidence="11">
    <location>
        <begin position="1152"/>
        <end position="1175"/>
    </location>
</feature>
<dbReference type="InterPro" id="IPR003439">
    <property type="entry name" value="ABC_transporter-like_ATP-bd"/>
</dbReference>
<dbReference type="EMBL" id="SRYE01000001">
    <property type="protein sequence ID" value="TGY63295.1"/>
    <property type="molecule type" value="Genomic_DNA"/>
</dbReference>
<comment type="subcellular location">
    <subcellularLocation>
        <location evidence="1">Cell inner membrane</location>
        <topology evidence="1">Multi-pass membrane protein</topology>
    </subcellularLocation>
</comment>
<keyword evidence="5" id="KW-0547">Nucleotide-binding</keyword>
<protein>
    <submittedName>
        <fullName evidence="13">ATP-binding cassette domain-containing protein</fullName>
    </submittedName>
</protein>
<dbReference type="Gene3D" id="3.40.50.300">
    <property type="entry name" value="P-loop containing nucleotide triphosphate hydrolases"/>
    <property type="match status" value="1"/>
</dbReference>
<keyword evidence="3" id="KW-1003">Cell membrane</keyword>
<keyword evidence="6 13" id="KW-0067">ATP-binding</keyword>
<keyword evidence="2" id="KW-0813">Transport</keyword>
<reference evidence="13 14" key="1">
    <citation type="submission" date="2019-04" db="EMBL/GenBank/DDBJ databases">
        <title>Microbes associate with the intestines of laboratory mice.</title>
        <authorList>
            <person name="Navarre W."/>
            <person name="Wong E."/>
            <person name="Huang K."/>
            <person name="Tropini C."/>
            <person name="Ng K."/>
            <person name="Yu B."/>
        </authorList>
    </citation>
    <scope>NUCLEOTIDE SEQUENCE [LARGE SCALE GENOMIC DNA]</scope>
    <source>
        <strain evidence="13 14">NM07_P-09</strain>
    </source>
</reference>
<evidence type="ECO:0000256" key="9">
    <source>
        <dbReference type="ARBA" id="ARBA00038388"/>
    </source>
</evidence>
<keyword evidence="14" id="KW-1185">Reference proteome</keyword>
<evidence type="ECO:0000256" key="5">
    <source>
        <dbReference type="ARBA" id="ARBA00022741"/>
    </source>
</evidence>
<dbReference type="GO" id="GO:0005886">
    <property type="term" value="C:plasma membrane"/>
    <property type="evidence" value="ECO:0007669"/>
    <property type="project" value="UniProtKB-SubCell"/>
</dbReference>
<keyword evidence="7 11" id="KW-1133">Transmembrane helix</keyword>
<dbReference type="Proteomes" id="UP000310263">
    <property type="component" value="Unassembled WGS sequence"/>
</dbReference>
<evidence type="ECO:0000256" key="8">
    <source>
        <dbReference type="ARBA" id="ARBA00023136"/>
    </source>
</evidence>
<dbReference type="SUPFAM" id="SSF52540">
    <property type="entry name" value="P-loop containing nucleoside triphosphate hydrolases"/>
    <property type="match status" value="1"/>
</dbReference>
<evidence type="ECO:0000256" key="4">
    <source>
        <dbReference type="ARBA" id="ARBA00022692"/>
    </source>
</evidence>
<evidence type="ECO:0000256" key="6">
    <source>
        <dbReference type="ARBA" id="ARBA00022840"/>
    </source>
</evidence>
<evidence type="ECO:0000259" key="12">
    <source>
        <dbReference type="PROSITE" id="PS50893"/>
    </source>
</evidence>
<dbReference type="PANTHER" id="PTHR42798:SF6">
    <property type="entry name" value="CELL DIVISION ATP-BINDING PROTEIN FTSE"/>
    <property type="match status" value="1"/>
</dbReference>
<sequence length="1186" mass="128133">MLELAHISKRYPMAEGEVVALNDVSLSFRQSEFVAVLGPSGCGKTTLLNIIGGLDKYTSGDLRIDGRSTKDYSDADWDAYRNHSIGFVFQSYNIIPHQSVLSNVELALVLDGVPKAERTRRATKALERVGLGDQLHKKPTMMSGGQMQRVAIARAIVNDPGIILADEPTGALDSKTSVQIMDLLAQIAQDRLVIMVTHNPELAEKYATRTVRLSDGSVVSDSNPPTAAELADEPVYQKPPHTHLPFAAALGLSANNLRTKKGRAFLTAFAGAIGIIGIALILSLSSGMNDYINKLETDVMGSYPLQIDRSSFDMANVQSYRQGRVEENSLMGGESADGSEAVSGDKGSGNDAGQPADPGEVTSDNLVGSIYRDLDSMVKTNNLGAFRTWIEGHRGEIDDAVTDIAYSYDVNPQVWRKDSQGDPVLVSPRSLIQEQGGYASMALSQTSGISTEWKQLVDSPVLREDHYELVAGDWPQEANEVALVVDEDNRISDFYLYTLGLMDMDRMQQVVDAAQNGTDIDDPTETFDYRTILNREYTVFSPSQLYRANGEIYEDMESDDAFMKEALDAGDGYQVHIAGVLKAKESASYTSGVVYTGALTDELMDRAAQTPVVKAQLSNPEKNVLTGKEFGSDSEQAMSSIDSLYGNMMSGMMSYSSYKTPESAMHGSPQALATRPGQWLQLDLATPADVPGLMTVDAATPDDTTSGAGASAAPGDAAPDDGGTTPGDTTPDATTFSVTFKNWDGTVLSGPVEVAQGQQIPASAVPSTPTHAGDGNTTYVFLGWRSEGESLLYPAGTPLPAVEDDCVYTAAFVAIPAQQTDAATAAILQALAQLTPEQRALLASALQGNEVTIDDLINAGVITREQVDQLQAEASKRLEEEAQKYLQDYIDSIDTEALMKQYMQQYLGSMDPETLMKRYLAGMDTDELMRQYLAQAMGSGQMEDLIRQYLSSMGQEDLMALFGAQLGSLDLESLAASMNPAVANSYDAVMTQLGYATEDDPYAITFYPKDFESKQKVQDFINEYNAQTSEEDQITYTDMVGLMTRSITEIVDIITAVLLAFVSISLVVSSIMIAIITYISVLERTKEIGILRALGASKGDITRIFNAETFIEGLMSGVMGVVVTMLLNIPISDMIYKSYGAANIAYLPPYDALLLVGISVLLTFVAGFIPARLAAKKDPAVVLRSE</sequence>
<feature type="region of interest" description="Disordered" evidence="10">
    <location>
        <begin position="327"/>
        <end position="364"/>
    </location>
</feature>
<feature type="transmembrane region" description="Helical" evidence="11">
    <location>
        <begin position="264"/>
        <end position="284"/>
    </location>
</feature>
<feature type="domain" description="ABC transporter" evidence="12">
    <location>
        <begin position="2"/>
        <end position="240"/>
    </location>
</feature>
<dbReference type="OrthoDB" id="2079174at2"/>
<feature type="region of interest" description="Disordered" evidence="10">
    <location>
        <begin position="697"/>
        <end position="735"/>
    </location>
</feature>
<feature type="transmembrane region" description="Helical" evidence="11">
    <location>
        <begin position="1053"/>
        <end position="1082"/>
    </location>
</feature>
<dbReference type="GO" id="GO:0022857">
    <property type="term" value="F:transmembrane transporter activity"/>
    <property type="evidence" value="ECO:0007669"/>
    <property type="project" value="UniProtKB-ARBA"/>
</dbReference>
<dbReference type="PROSITE" id="PS50893">
    <property type="entry name" value="ABC_TRANSPORTER_2"/>
    <property type="match status" value="1"/>
</dbReference>
<dbReference type="GO" id="GO:0098796">
    <property type="term" value="C:membrane protein complex"/>
    <property type="evidence" value="ECO:0007669"/>
    <property type="project" value="UniProtKB-ARBA"/>
</dbReference>
<dbReference type="InterPro" id="IPR003593">
    <property type="entry name" value="AAA+_ATPase"/>
</dbReference>
<evidence type="ECO:0000256" key="1">
    <source>
        <dbReference type="ARBA" id="ARBA00004429"/>
    </source>
</evidence>
<dbReference type="AlphaFoldDB" id="A0A4S2F389"/>
<comment type="caution">
    <text evidence="13">The sequence shown here is derived from an EMBL/GenBank/DDBJ whole genome shotgun (WGS) entry which is preliminary data.</text>
</comment>
<dbReference type="Pfam" id="PF02687">
    <property type="entry name" value="FtsX"/>
    <property type="match status" value="1"/>
</dbReference>
<dbReference type="PROSITE" id="PS00211">
    <property type="entry name" value="ABC_TRANSPORTER_1"/>
    <property type="match status" value="1"/>
</dbReference>
<dbReference type="CDD" id="cd03255">
    <property type="entry name" value="ABC_MJ0796_LolCDE_FtsE"/>
    <property type="match status" value="1"/>
</dbReference>
<proteinExistence type="inferred from homology"/>
<dbReference type="InterPro" id="IPR017911">
    <property type="entry name" value="MacB-like_ATP-bd"/>
</dbReference>
<gene>
    <name evidence="13" type="ORF">E5334_01990</name>
</gene>
<keyword evidence="8 11" id="KW-0472">Membrane</keyword>
<evidence type="ECO:0000256" key="2">
    <source>
        <dbReference type="ARBA" id="ARBA00022448"/>
    </source>
</evidence>
<dbReference type="InterPro" id="IPR003838">
    <property type="entry name" value="ABC3_permease_C"/>
</dbReference>
<dbReference type="GO" id="GO:0016887">
    <property type="term" value="F:ATP hydrolysis activity"/>
    <property type="evidence" value="ECO:0007669"/>
    <property type="project" value="InterPro"/>
</dbReference>
<comment type="similarity">
    <text evidence="9">Belongs to the ABC transporter superfamily. Macrolide exporter (TC 3.A.1.122) family.</text>
</comment>
<keyword evidence="4 11" id="KW-0812">Transmembrane</keyword>
<dbReference type="GO" id="GO:0005524">
    <property type="term" value="F:ATP binding"/>
    <property type="evidence" value="ECO:0007669"/>
    <property type="project" value="UniProtKB-KW"/>
</dbReference>
<evidence type="ECO:0000256" key="3">
    <source>
        <dbReference type="ARBA" id="ARBA00022475"/>
    </source>
</evidence>
<evidence type="ECO:0000313" key="13">
    <source>
        <dbReference type="EMBL" id="TGY63295.1"/>
    </source>
</evidence>
<accession>A0A4S2F389</accession>
<evidence type="ECO:0000256" key="10">
    <source>
        <dbReference type="SAM" id="MobiDB-lite"/>
    </source>
</evidence>
<feature type="transmembrane region" description="Helical" evidence="11">
    <location>
        <begin position="1113"/>
        <end position="1132"/>
    </location>
</feature>
<organism evidence="13 14">
    <name type="scientific">Muricaecibacterium torontonense</name>
    <dbReference type="NCBI Taxonomy" id="3032871"/>
    <lineage>
        <taxon>Bacteria</taxon>
        <taxon>Bacillati</taxon>
        <taxon>Actinomycetota</taxon>
        <taxon>Coriobacteriia</taxon>
        <taxon>Coriobacteriales</taxon>
        <taxon>Atopobiaceae</taxon>
        <taxon>Muricaecibacterium</taxon>
    </lineage>
</organism>